<dbReference type="KEGG" id="ssck:SPSK_10822"/>
<organism evidence="2 3">
    <name type="scientific">Sporothrix schenckii 1099-18</name>
    <dbReference type="NCBI Taxonomy" id="1397361"/>
    <lineage>
        <taxon>Eukaryota</taxon>
        <taxon>Fungi</taxon>
        <taxon>Dikarya</taxon>
        <taxon>Ascomycota</taxon>
        <taxon>Pezizomycotina</taxon>
        <taxon>Sordariomycetes</taxon>
        <taxon>Sordariomycetidae</taxon>
        <taxon>Ophiostomatales</taxon>
        <taxon>Ophiostomataceae</taxon>
        <taxon>Sporothrix</taxon>
    </lineage>
</organism>
<gene>
    <name evidence="2" type="ORF">SPSK_10822</name>
</gene>
<dbReference type="Proteomes" id="UP000033710">
    <property type="component" value="Unassembled WGS sequence"/>
</dbReference>
<evidence type="ECO:0000256" key="1">
    <source>
        <dbReference type="SAM" id="MobiDB-lite"/>
    </source>
</evidence>
<feature type="compositionally biased region" description="Polar residues" evidence="1">
    <location>
        <begin position="37"/>
        <end position="55"/>
    </location>
</feature>
<reference evidence="2 3" key="2">
    <citation type="journal article" date="2015" name="Eukaryot. Cell">
        <title>Asexual propagation of a virulent clone complex in a human and feline outbreak of sporotrichosis.</title>
        <authorList>
            <person name="Teixeira Mde M."/>
            <person name="Rodrigues A.M."/>
            <person name="Tsui C.K."/>
            <person name="de Almeida L.G."/>
            <person name="Van Diepeningen A.D."/>
            <person name="van den Ende B.G."/>
            <person name="Fernandes G.F."/>
            <person name="Kano R."/>
            <person name="Hamelin R.C."/>
            <person name="Lopes-Bezerra L.M."/>
            <person name="Vasconcelos A.T."/>
            <person name="de Hoog S."/>
            <person name="de Camargo Z.P."/>
            <person name="Felipe M.S."/>
        </authorList>
    </citation>
    <scope>NUCLEOTIDE SEQUENCE [LARGE SCALE GENOMIC DNA]</scope>
    <source>
        <strain evidence="2 3">1099-18</strain>
    </source>
</reference>
<dbReference type="VEuPathDB" id="FungiDB:SPSK_10822"/>
<accession>A0A0F2MG62</accession>
<comment type="caution">
    <text evidence="2">The sequence shown here is derived from an EMBL/GenBank/DDBJ whole genome shotgun (WGS) entry which is preliminary data.</text>
</comment>
<reference evidence="2 3" key="1">
    <citation type="journal article" date="2014" name="BMC Genomics">
        <title>Comparative genomics of the major fungal agents of human and animal Sporotrichosis: Sporothrix schenckii and Sporothrix brasiliensis.</title>
        <authorList>
            <person name="Teixeira M.M."/>
            <person name="de Almeida L.G."/>
            <person name="Kubitschek-Barreira P."/>
            <person name="Alves F.L."/>
            <person name="Kioshima E.S."/>
            <person name="Abadio A.K."/>
            <person name="Fernandes L."/>
            <person name="Derengowski L.S."/>
            <person name="Ferreira K.S."/>
            <person name="Souza R.C."/>
            <person name="Ruiz J.C."/>
            <person name="de Andrade N.C."/>
            <person name="Paes H.C."/>
            <person name="Nicola A.M."/>
            <person name="Albuquerque P."/>
            <person name="Gerber A.L."/>
            <person name="Martins V.P."/>
            <person name="Peconick L.D."/>
            <person name="Neto A.V."/>
            <person name="Chaucanez C.B."/>
            <person name="Silva P.A."/>
            <person name="Cunha O.L."/>
            <person name="de Oliveira F.F."/>
            <person name="dos Santos T.C."/>
            <person name="Barros A.L."/>
            <person name="Soares M.A."/>
            <person name="de Oliveira L.M."/>
            <person name="Marini M.M."/>
            <person name="Villalobos-Duno H."/>
            <person name="Cunha M.M."/>
            <person name="de Hoog S."/>
            <person name="da Silveira J.F."/>
            <person name="Henrissat B."/>
            <person name="Nino-Vega G.A."/>
            <person name="Cisalpino P.S."/>
            <person name="Mora-Montes H.M."/>
            <person name="Almeida S.R."/>
            <person name="Stajich J.E."/>
            <person name="Lopes-Bezerra L.M."/>
            <person name="Vasconcelos A.T."/>
            <person name="Felipe M.S."/>
        </authorList>
    </citation>
    <scope>NUCLEOTIDE SEQUENCE [LARGE SCALE GENOMIC DNA]</scope>
    <source>
        <strain evidence="2 3">1099-18</strain>
    </source>
</reference>
<evidence type="ECO:0000313" key="3">
    <source>
        <dbReference type="Proteomes" id="UP000033710"/>
    </source>
</evidence>
<dbReference type="GeneID" id="27672366"/>
<sequence length="80" mass="8770">MHYEAWEIQEEGGESHGRASRSTDSPLSLSVRPRGRNSITSQTLHPSSRPYTMLQSLRLLGKTSDQRGSSGSLRGSAVEL</sequence>
<name>A0A0F2MG62_SPOSC</name>
<proteinExistence type="predicted"/>
<dbReference type="RefSeq" id="XP_016591364.1">
    <property type="nucleotide sequence ID" value="XM_016737089.1"/>
</dbReference>
<feature type="region of interest" description="Disordered" evidence="1">
    <location>
        <begin position="1"/>
        <end position="80"/>
    </location>
</feature>
<evidence type="ECO:0000313" key="2">
    <source>
        <dbReference type="EMBL" id="KJR88688.1"/>
    </source>
</evidence>
<dbReference type="EMBL" id="AXCR01000004">
    <property type="protein sequence ID" value="KJR88688.1"/>
    <property type="molecule type" value="Genomic_DNA"/>
</dbReference>
<dbReference type="AlphaFoldDB" id="A0A0F2MG62"/>
<protein>
    <submittedName>
        <fullName evidence="2">Uncharacterized protein</fullName>
    </submittedName>
</protein>